<evidence type="ECO:0000256" key="9">
    <source>
        <dbReference type="ARBA" id="ARBA00047913"/>
    </source>
</evidence>
<dbReference type="PANTHER" id="PTHR11659:SF0">
    <property type="entry name" value="GLUTAMYL-TRNA(GLN) AMIDOTRANSFERASE SUBUNIT B, MITOCHONDRIAL"/>
    <property type="match status" value="1"/>
</dbReference>
<comment type="catalytic activity">
    <reaction evidence="8 10">
        <text>L-aspartyl-tRNA(Asn) + L-glutamine + ATP + H2O = L-asparaginyl-tRNA(Asn) + L-glutamate + ADP + phosphate + 2 H(+)</text>
        <dbReference type="Rhea" id="RHEA:14513"/>
        <dbReference type="Rhea" id="RHEA-COMP:9674"/>
        <dbReference type="Rhea" id="RHEA-COMP:9677"/>
        <dbReference type="ChEBI" id="CHEBI:15377"/>
        <dbReference type="ChEBI" id="CHEBI:15378"/>
        <dbReference type="ChEBI" id="CHEBI:29985"/>
        <dbReference type="ChEBI" id="CHEBI:30616"/>
        <dbReference type="ChEBI" id="CHEBI:43474"/>
        <dbReference type="ChEBI" id="CHEBI:58359"/>
        <dbReference type="ChEBI" id="CHEBI:78515"/>
        <dbReference type="ChEBI" id="CHEBI:78516"/>
        <dbReference type="ChEBI" id="CHEBI:456216"/>
    </reaction>
</comment>
<dbReference type="GeneID" id="78276324"/>
<keyword evidence="3 10" id="KW-0436">Ligase</keyword>
<evidence type="ECO:0000313" key="12">
    <source>
        <dbReference type="EMBL" id="OLU44622.1"/>
    </source>
</evidence>
<evidence type="ECO:0000256" key="10">
    <source>
        <dbReference type="HAMAP-Rule" id="MF_00121"/>
    </source>
</evidence>
<dbReference type="SUPFAM" id="SSF55931">
    <property type="entry name" value="Glutamine synthetase/guanido kinase"/>
    <property type="match status" value="1"/>
</dbReference>
<dbReference type="GO" id="GO:0050566">
    <property type="term" value="F:asparaginyl-tRNA synthase (glutamine-hydrolyzing) activity"/>
    <property type="evidence" value="ECO:0007669"/>
    <property type="project" value="RHEA"/>
</dbReference>
<dbReference type="AlphaFoldDB" id="A0A1U7NKD9"/>
<reference evidence="12 13" key="1">
    <citation type="submission" date="2016-11" db="EMBL/GenBank/DDBJ databases">
        <title>Description of two novel members of the family Erysipelotrichaceae: Ileibacterium lipovorans gen. nov., sp. nov. and Dubosiella newyorkensis, gen. nov., sp. nov.</title>
        <authorList>
            <person name="Cox L.M."/>
            <person name="Sohn J."/>
            <person name="Tyrrell K.L."/>
            <person name="Citron D.M."/>
            <person name="Lawson P.A."/>
            <person name="Patel N.B."/>
            <person name="Iizumi T."/>
            <person name="Perez-Perez G.I."/>
            <person name="Goldstein E.J."/>
            <person name="Blaser M.J."/>
        </authorList>
    </citation>
    <scope>NUCLEOTIDE SEQUENCE [LARGE SCALE GENOMIC DNA]</scope>
    <source>
        <strain evidence="12 13">NYU-BL-A4</strain>
    </source>
</reference>
<dbReference type="InterPro" id="IPR018027">
    <property type="entry name" value="Asn/Gln_amidotransferase"/>
</dbReference>
<dbReference type="GO" id="GO:0050567">
    <property type="term" value="F:glutaminyl-tRNA synthase (glutamine-hydrolyzing) activity"/>
    <property type="evidence" value="ECO:0007669"/>
    <property type="project" value="UniProtKB-UniRule"/>
</dbReference>
<evidence type="ECO:0000259" key="11">
    <source>
        <dbReference type="SMART" id="SM00845"/>
    </source>
</evidence>
<keyword evidence="6 10" id="KW-0648">Protein biosynthesis</keyword>
<dbReference type="Gene3D" id="1.10.150.380">
    <property type="entry name" value="GatB domain, N-terminal subdomain"/>
    <property type="match status" value="1"/>
</dbReference>
<protein>
    <recommendedName>
        <fullName evidence="10">Aspartyl/glutamyl-tRNA(Asn/Gln) amidotransferase subunit B</fullName>
        <shortName evidence="10">Asp/Glu-ADT subunit B</shortName>
        <ecNumber evidence="10">6.3.5.-</ecNumber>
    </recommendedName>
</protein>
<gene>
    <name evidence="10" type="primary">gatB</name>
    <name evidence="12" type="ORF">BO225_10285</name>
</gene>
<dbReference type="EMBL" id="MPKA01000102">
    <property type="protein sequence ID" value="OLU44622.1"/>
    <property type="molecule type" value="Genomic_DNA"/>
</dbReference>
<dbReference type="RefSeq" id="WP_076342154.1">
    <property type="nucleotide sequence ID" value="NZ_CAJTMI010000041.1"/>
</dbReference>
<comment type="subunit">
    <text evidence="2 10">Heterotrimer of A, B and C subunits.</text>
</comment>
<dbReference type="HAMAP" id="MF_00121">
    <property type="entry name" value="GatB"/>
    <property type="match status" value="1"/>
</dbReference>
<dbReference type="Gene3D" id="1.10.10.410">
    <property type="match status" value="1"/>
</dbReference>
<dbReference type="SUPFAM" id="SSF89095">
    <property type="entry name" value="GatB/YqeY motif"/>
    <property type="match status" value="1"/>
</dbReference>
<dbReference type="InterPro" id="IPR023168">
    <property type="entry name" value="GatB_Yqey_C_2"/>
</dbReference>
<evidence type="ECO:0000256" key="5">
    <source>
        <dbReference type="ARBA" id="ARBA00022840"/>
    </source>
</evidence>
<dbReference type="InterPro" id="IPR017959">
    <property type="entry name" value="Asn/Gln-tRNA_amidoTrfase_suB/E"/>
</dbReference>
<feature type="domain" description="Asn/Gln amidotransferase" evidence="11">
    <location>
        <begin position="325"/>
        <end position="471"/>
    </location>
</feature>
<proteinExistence type="inferred from homology"/>
<dbReference type="InterPro" id="IPR017958">
    <property type="entry name" value="Gln-tRNA_amidoTrfase_suB_CS"/>
</dbReference>
<dbReference type="InterPro" id="IPR042114">
    <property type="entry name" value="GatB_C_1"/>
</dbReference>
<dbReference type="InterPro" id="IPR003789">
    <property type="entry name" value="Asn/Gln_tRNA_amidoTrase-B-like"/>
</dbReference>
<name>A0A1U7NKD9_9FIRM</name>
<dbReference type="InterPro" id="IPR004413">
    <property type="entry name" value="GatB"/>
</dbReference>
<evidence type="ECO:0000256" key="3">
    <source>
        <dbReference type="ARBA" id="ARBA00022598"/>
    </source>
</evidence>
<dbReference type="PROSITE" id="PS01234">
    <property type="entry name" value="GATB"/>
    <property type="match status" value="1"/>
</dbReference>
<comment type="function">
    <text evidence="7 10">Allows the formation of correctly charged Asn-tRNA(Asn) or Gln-tRNA(Gln) through the transamidation of misacylated Asp-tRNA(Asn) or Glu-tRNA(Gln) in organisms which lack either or both of asparaginyl-tRNA or glutaminyl-tRNA synthetases. The reaction takes place in the presence of glutamine and ATP through an activated phospho-Asp-tRNA(Asn) or phospho-Glu-tRNA(Gln).</text>
</comment>
<keyword evidence="5 10" id="KW-0067">ATP-binding</keyword>
<dbReference type="PANTHER" id="PTHR11659">
    <property type="entry name" value="GLUTAMYL-TRNA GLN AMIDOTRANSFERASE SUBUNIT B MITOCHONDRIAL AND PROKARYOTIC PET112-RELATED"/>
    <property type="match status" value="1"/>
</dbReference>
<keyword evidence="13" id="KW-1185">Reference proteome</keyword>
<dbReference type="InterPro" id="IPR006075">
    <property type="entry name" value="Asn/Gln-tRNA_Trfase_suB/E_cat"/>
</dbReference>
<dbReference type="InterPro" id="IPR014746">
    <property type="entry name" value="Gln_synth/guanido_kin_cat_dom"/>
</dbReference>
<dbReference type="Pfam" id="PF02637">
    <property type="entry name" value="GatB_Yqey"/>
    <property type="match status" value="1"/>
</dbReference>
<dbReference type="Proteomes" id="UP000186705">
    <property type="component" value="Unassembled WGS sequence"/>
</dbReference>
<evidence type="ECO:0000256" key="6">
    <source>
        <dbReference type="ARBA" id="ARBA00022917"/>
    </source>
</evidence>
<dbReference type="STRING" id="1862672.BO225_10285"/>
<keyword evidence="4 10" id="KW-0547">Nucleotide-binding</keyword>
<dbReference type="FunFam" id="1.10.150.380:FF:000001">
    <property type="entry name" value="Aspartyl/glutamyl-tRNA(Asn/Gln) amidotransferase subunit B"/>
    <property type="match status" value="1"/>
</dbReference>
<sequence>MSQYDVTIGIEIHCELKTKTKMFSSAPVSFGEVANTSVNEIDLGHPGTLPCVNKEAVALAIKACTGTHCTIDPLVRFDRKNYYYSDLPKGFQITQQFYPIGKDGYVEIEVDGETKKVGLERIHMEEDTAKQFHKETGTYIDFNRAGVPLIEIVSKPDMHSAKEAAAYVETLRKILFYLNVSDVKMEEGSMRCDVNISLSDDPEKLGTKVEVKNLNSISNVQKAVQAEIERQSALLDAGEKVEQATRRFDEASKTTVLMRKKEGTVDYKYFPEPNIFPIQLDSAWIESIQNSLEELPDARIERFMDSFGLNEYDASTLVADRDMADFYEEVMKTTKDGKKAANWVLGDLSAWMNKHNRKFDAMPVPASYLSSLIEVIQSGKISGKQGKSVFEKMMEGKDPLQVIQEEGMEQMSDDSALLAIVDSVLDANPQSIADYKNGKDRAIGFLVGQVMKASKGKANPKKTNELIREQLQKR</sequence>
<comment type="caution">
    <text evidence="12">The sequence shown here is derived from an EMBL/GenBank/DDBJ whole genome shotgun (WGS) entry which is preliminary data.</text>
</comment>
<dbReference type="EC" id="6.3.5.-" evidence="10"/>
<evidence type="ECO:0000256" key="2">
    <source>
        <dbReference type="ARBA" id="ARBA00011123"/>
    </source>
</evidence>
<organism evidence="12 13">
    <name type="scientific">Dubosiella newyorkensis</name>
    <dbReference type="NCBI Taxonomy" id="1862672"/>
    <lineage>
        <taxon>Bacteria</taxon>
        <taxon>Bacillati</taxon>
        <taxon>Bacillota</taxon>
        <taxon>Erysipelotrichia</taxon>
        <taxon>Erysipelotrichales</taxon>
        <taxon>Erysipelotrichaceae</taxon>
        <taxon>Dubosiella</taxon>
    </lineage>
</organism>
<dbReference type="GO" id="GO:0006412">
    <property type="term" value="P:translation"/>
    <property type="evidence" value="ECO:0007669"/>
    <property type="project" value="UniProtKB-UniRule"/>
</dbReference>
<dbReference type="OrthoDB" id="9804078at2"/>
<dbReference type="GO" id="GO:0005524">
    <property type="term" value="F:ATP binding"/>
    <property type="evidence" value="ECO:0007669"/>
    <property type="project" value="UniProtKB-KW"/>
</dbReference>
<dbReference type="NCBIfam" id="NF004014">
    <property type="entry name" value="PRK05477.1-4"/>
    <property type="match status" value="1"/>
</dbReference>
<dbReference type="NCBIfam" id="TIGR00133">
    <property type="entry name" value="gatB"/>
    <property type="match status" value="1"/>
</dbReference>
<dbReference type="SMART" id="SM00845">
    <property type="entry name" value="GatB_Yqey"/>
    <property type="match status" value="1"/>
</dbReference>
<dbReference type="Pfam" id="PF02934">
    <property type="entry name" value="GatB_N"/>
    <property type="match status" value="1"/>
</dbReference>
<dbReference type="FunFam" id="1.10.10.410:FF:000001">
    <property type="entry name" value="Aspartyl/glutamyl-tRNA(Asn/Gln) amidotransferase subunit B"/>
    <property type="match status" value="1"/>
</dbReference>
<accession>A0A1U7NKD9</accession>
<dbReference type="NCBIfam" id="NF004012">
    <property type="entry name" value="PRK05477.1-2"/>
    <property type="match status" value="1"/>
</dbReference>
<comment type="similarity">
    <text evidence="1 10">Belongs to the GatB/GatE family. GatB subfamily.</text>
</comment>
<evidence type="ECO:0000256" key="7">
    <source>
        <dbReference type="ARBA" id="ARBA00024799"/>
    </source>
</evidence>
<dbReference type="GO" id="GO:0070681">
    <property type="term" value="P:glutaminyl-tRNAGln biosynthesis via transamidation"/>
    <property type="evidence" value="ECO:0007669"/>
    <property type="project" value="TreeGrafter"/>
</dbReference>
<comment type="catalytic activity">
    <reaction evidence="9 10">
        <text>L-glutamyl-tRNA(Gln) + L-glutamine + ATP + H2O = L-glutaminyl-tRNA(Gln) + L-glutamate + ADP + phosphate + H(+)</text>
        <dbReference type="Rhea" id="RHEA:17521"/>
        <dbReference type="Rhea" id="RHEA-COMP:9681"/>
        <dbReference type="Rhea" id="RHEA-COMP:9684"/>
        <dbReference type="ChEBI" id="CHEBI:15377"/>
        <dbReference type="ChEBI" id="CHEBI:15378"/>
        <dbReference type="ChEBI" id="CHEBI:29985"/>
        <dbReference type="ChEBI" id="CHEBI:30616"/>
        <dbReference type="ChEBI" id="CHEBI:43474"/>
        <dbReference type="ChEBI" id="CHEBI:58359"/>
        <dbReference type="ChEBI" id="CHEBI:78520"/>
        <dbReference type="ChEBI" id="CHEBI:78521"/>
        <dbReference type="ChEBI" id="CHEBI:456216"/>
    </reaction>
</comment>
<evidence type="ECO:0000256" key="4">
    <source>
        <dbReference type="ARBA" id="ARBA00022741"/>
    </source>
</evidence>
<evidence type="ECO:0000256" key="1">
    <source>
        <dbReference type="ARBA" id="ARBA00005306"/>
    </source>
</evidence>
<evidence type="ECO:0000256" key="8">
    <source>
        <dbReference type="ARBA" id="ARBA00047380"/>
    </source>
</evidence>
<evidence type="ECO:0000313" key="13">
    <source>
        <dbReference type="Proteomes" id="UP000186705"/>
    </source>
</evidence>